<dbReference type="Proteomes" id="UP001652624">
    <property type="component" value="Chromosome 10"/>
</dbReference>
<evidence type="ECO:0000256" key="2">
    <source>
        <dbReference type="ARBA" id="ARBA00022840"/>
    </source>
</evidence>
<reference evidence="6" key="1">
    <citation type="submission" date="2025-08" db="UniProtKB">
        <authorList>
            <consortium name="RefSeq"/>
        </authorList>
    </citation>
    <scope>IDENTIFICATION</scope>
</reference>
<dbReference type="Gene3D" id="1.25.10.10">
    <property type="entry name" value="Leucine-rich Repeat Variant"/>
    <property type="match status" value="1"/>
</dbReference>
<feature type="region of interest" description="Disordered" evidence="3">
    <location>
        <begin position="653"/>
        <end position="693"/>
    </location>
</feature>
<keyword evidence="1" id="KW-0547">Nucleotide-binding</keyword>
<dbReference type="CDD" id="cd00180">
    <property type="entry name" value="PKc"/>
    <property type="match status" value="1"/>
</dbReference>
<protein>
    <submittedName>
        <fullName evidence="6">Serine/threonine kinase-like domain-containing protein STKLD1</fullName>
    </submittedName>
</protein>
<gene>
    <name evidence="6" type="primary">STKLD1</name>
</gene>
<dbReference type="SUPFAM" id="SSF56112">
    <property type="entry name" value="Protein kinase-like (PK-like)"/>
    <property type="match status" value="1"/>
</dbReference>
<proteinExistence type="predicted"/>
<feature type="domain" description="Protein kinase" evidence="4">
    <location>
        <begin position="4"/>
        <end position="272"/>
    </location>
</feature>
<accession>A0ABM3Y2P6</accession>
<name>A0ABM3Y2P6_ERIEU</name>
<dbReference type="InterPro" id="IPR011989">
    <property type="entry name" value="ARM-like"/>
</dbReference>
<dbReference type="PANTHER" id="PTHR24363:SF5">
    <property type="entry name" value="SERINE_THREONINE KINASE-LIKE DOMAIN-CONTAINING PROTEIN STKLD1"/>
    <property type="match status" value="1"/>
</dbReference>
<evidence type="ECO:0000313" key="6">
    <source>
        <dbReference type="RefSeq" id="XP_060055341.1"/>
    </source>
</evidence>
<dbReference type="InterPro" id="IPR000719">
    <property type="entry name" value="Prot_kinase_dom"/>
</dbReference>
<dbReference type="InterPro" id="IPR011009">
    <property type="entry name" value="Kinase-like_dom_sf"/>
</dbReference>
<evidence type="ECO:0000313" key="5">
    <source>
        <dbReference type="Proteomes" id="UP001652624"/>
    </source>
</evidence>
<dbReference type="PROSITE" id="PS50011">
    <property type="entry name" value="PROTEIN_KINASE_DOM"/>
    <property type="match status" value="1"/>
</dbReference>
<evidence type="ECO:0000256" key="1">
    <source>
        <dbReference type="ARBA" id="ARBA00022741"/>
    </source>
</evidence>
<dbReference type="Pfam" id="PF00069">
    <property type="entry name" value="Pkinase"/>
    <property type="match status" value="1"/>
</dbReference>
<dbReference type="RefSeq" id="XP_060055341.1">
    <property type="nucleotide sequence ID" value="XM_060199358.1"/>
</dbReference>
<dbReference type="PANTHER" id="PTHR24363">
    <property type="entry name" value="SERINE/THREONINE PROTEIN KINASE"/>
    <property type="match status" value="1"/>
</dbReference>
<evidence type="ECO:0000259" key="4">
    <source>
        <dbReference type="PROSITE" id="PS50011"/>
    </source>
</evidence>
<dbReference type="SUPFAM" id="SSF48371">
    <property type="entry name" value="ARM repeat"/>
    <property type="match status" value="1"/>
</dbReference>
<dbReference type="Gene3D" id="1.10.510.10">
    <property type="entry name" value="Transferase(Phosphotransferase) domain 1"/>
    <property type="match status" value="1"/>
</dbReference>
<sequence>MENYQILDQLPPGALGVNLVVEKLDTKDKLVIKQVQCIDEHHSNEALEELMPLLKLQHSHISLYLEMFIIWKSSISSLFLCLVMEYHKKSFQTVIEEKRKERAVINSKWLQNVLGQMMDALDYLHQLNILHRNLKPSNIVLVSHEHCKLQDLSSQALMTDKAKWTVRAEEDPFQKSWMAPEALKFSFSQKSDIWSLGCIILDMASCSFINNTEALHLRKSIRTSSDHLQGVLKTMEERKIPDTKIFGSILPSMLQISPSERIAIREVIHLTFSSSNLSSSSVMMTMHHQVVPTFITDLMLQGSIASILEVMQIYSSRPEVQFRALKRLLSMSEEELGLPWPLELVDIITTTMQQHERVLDIQLCACSLLLRALGQALLQHPEAEMPSHRDILDVLLSIARRHQESEQLLLMLYSLLTIIASQASGAEELQKAGAFELALEHLSCFSTNRDICISGLSLLWALLVDVAIVNKAPLEKASVLTAEVLATFPTDMEMAEAGCGVLWLLSLQGYLKEQQFEQMVELFLQSIRVGQNRVQLVNNAYRGLASLAKVSELAAFHMVVPQAAGSGLALIQETYSLYNDDPEVVENMCMLLAHLAAYKEIAWEMVSSGIWALVQEMKGRFTSSLELVSYAEEVLQHMEAAMSLGYEDTDSHWLTSEEESATSQDSLLAGHSSVPSQVQMSEVLPAEEPPSLG</sequence>
<keyword evidence="2" id="KW-0067">ATP-binding</keyword>
<organism evidence="5 6">
    <name type="scientific">Erinaceus europaeus</name>
    <name type="common">Western European hedgehog</name>
    <dbReference type="NCBI Taxonomy" id="9365"/>
    <lineage>
        <taxon>Eukaryota</taxon>
        <taxon>Metazoa</taxon>
        <taxon>Chordata</taxon>
        <taxon>Craniata</taxon>
        <taxon>Vertebrata</taxon>
        <taxon>Euteleostomi</taxon>
        <taxon>Mammalia</taxon>
        <taxon>Eutheria</taxon>
        <taxon>Laurasiatheria</taxon>
        <taxon>Eulipotyphla</taxon>
        <taxon>Erinaceidae</taxon>
        <taxon>Erinaceinae</taxon>
        <taxon>Erinaceus</taxon>
    </lineage>
</organism>
<evidence type="ECO:0000256" key="3">
    <source>
        <dbReference type="SAM" id="MobiDB-lite"/>
    </source>
</evidence>
<keyword evidence="5" id="KW-1185">Reference proteome</keyword>
<dbReference type="InterPro" id="IPR016024">
    <property type="entry name" value="ARM-type_fold"/>
</dbReference>
<dbReference type="GeneID" id="103112123"/>